<comment type="caution">
    <text evidence="1">The sequence shown here is derived from an EMBL/GenBank/DDBJ whole genome shotgun (WGS) entry which is preliminary data.</text>
</comment>
<dbReference type="SUPFAM" id="SSF81606">
    <property type="entry name" value="PP2C-like"/>
    <property type="match status" value="1"/>
</dbReference>
<dbReference type="Gene3D" id="3.60.40.10">
    <property type="entry name" value="PPM-type phosphatase domain"/>
    <property type="match status" value="1"/>
</dbReference>
<dbReference type="Proteomes" id="UP001220022">
    <property type="component" value="Unassembled WGS sequence"/>
</dbReference>
<evidence type="ECO:0008006" key="3">
    <source>
        <dbReference type="Google" id="ProtNLM"/>
    </source>
</evidence>
<protein>
    <recommendedName>
        <fullName evidence="3">Protein phosphatase 2C</fullName>
    </recommendedName>
</protein>
<accession>A0ABT5YVV2</accession>
<reference evidence="1 2" key="1">
    <citation type="submission" date="2023-03" db="EMBL/GenBank/DDBJ databases">
        <title>Draft genome sequence of type strain Streptomyces ferralitis JCM 14344.</title>
        <authorList>
            <person name="Klaysubun C."/>
            <person name="Duangmal K."/>
        </authorList>
    </citation>
    <scope>NUCLEOTIDE SEQUENCE [LARGE SCALE GENOMIC DNA]</scope>
    <source>
        <strain evidence="1 2">JCM 14344</strain>
    </source>
</reference>
<dbReference type="InterPro" id="IPR036457">
    <property type="entry name" value="PPM-type-like_dom_sf"/>
</dbReference>
<evidence type="ECO:0000313" key="2">
    <source>
        <dbReference type="Proteomes" id="UP001220022"/>
    </source>
</evidence>
<proteinExistence type="predicted"/>
<sequence>MTSPGLYITHLVAPKHGSTALECEDAVCVLPDRPHDDLITGPVAASVCDGATESVLAKDWAHLLAIESAQWALEQADFFTAGPVYEQFATAVVERWDPWLEEYTRDRAEVGRPLKWYEQAKLAEGAYATMLTLRITPGPDSPTETWQWQVAALGDSCMFHIRDDKLIRSFPVERAEEFGTVPDLFGSRNRDTGLIGARTRFTTGVCEPGDRLLLMSDALAAWFLGAPDPVHAFRQLLEFGGPHDTDGFGAWLDDLRSQQVLRNDDVAVVRIDVEGR</sequence>
<dbReference type="RefSeq" id="WP_275810085.1">
    <property type="nucleotide sequence ID" value="NZ_BAAANM010000035.1"/>
</dbReference>
<keyword evidence="2" id="KW-1185">Reference proteome</keyword>
<dbReference type="EMBL" id="JARHTQ010000003">
    <property type="protein sequence ID" value="MDF2255527.1"/>
    <property type="molecule type" value="Genomic_DNA"/>
</dbReference>
<name>A0ABT5YVV2_9ACTN</name>
<organism evidence="1 2">
    <name type="scientific">Streptantibioticus ferralitis</name>
    <dbReference type="NCBI Taxonomy" id="236510"/>
    <lineage>
        <taxon>Bacteria</taxon>
        <taxon>Bacillati</taxon>
        <taxon>Actinomycetota</taxon>
        <taxon>Actinomycetes</taxon>
        <taxon>Kitasatosporales</taxon>
        <taxon>Streptomycetaceae</taxon>
        <taxon>Streptantibioticus</taxon>
    </lineage>
</organism>
<evidence type="ECO:0000313" key="1">
    <source>
        <dbReference type="EMBL" id="MDF2255527.1"/>
    </source>
</evidence>
<gene>
    <name evidence="1" type="ORF">P2L57_07250</name>
</gene>